<dbReference type="InterPro" id="IPR022185">
    <property type="entry name" value="DUF3712"/>
</dbReference>
<evidence type="ECO:0000313" key="3">
    <source>
        <dbReference type="EMBL" id="KAL3417550.1"/>
    </source>
</evidence>
<feature type="compositionally biased region" description="Polar residues" evidence="1">
    <location>
        <begin position="11"/>
        <end position="22"/>
    </location>
</feature>
<sequence>MGSQDSDQKVESSQIENGNNTARPGFGSKVKRHCARFWWLHLIIFCVVFLLIALLLVYVGMPKIAQHDVNRSSLEFRELDFLDPTPNTISLTQLGVLHNPSTFTPTLDAFNATLSLVTGGVVANTSFFNIEIPKIHAKGDTDVPIRNQLITVTDMDQLTQYCIAVLQNEEVTTHLDGRTKLHLGALPTVKVNYRESTTYKALNGLKGFNVTDALIDLSVRAGQPNFRGNASIPNPSVMTIAMGNVTLSLATEAKGVVGNATINNMTLRPGLNILPMQAVIDQALVLGSLDAATGLVEMKITGTSAVYNGQNLPYYEEALKSNVLSLSLNVAQILKDSAAAAA</sequence>
<feature type="compositionally biased region" description="Basic and acidic residues" evidence="1">
    <location>
        <begin position="1"/>
        <end position="10"/>
    </location>
</feature>
<evidence type="ECO:0000256" key="2">
    <source>
        <dbReference type="SAM" id="Phobius"/>
    </source>
</evidence>
<keyword evidence="2" id="KW-1133">Transmembrane helix</keyword>
<gene>
    <name evidence="3" type="ORF">PVAG01_10560</name>
</gene>
<keyword evidence="4" id="KW-1185">Reference proteome</keyword>
<feature type="transmembrane region" description="Helical" evidence="2">
    <location>
        <begin position="37"/>
        <end position="61"/>
    </location>
</feature>
<dbReference type="Pfam" id="PF12505">
    <property type="entry name" value="DUF3712"/>
    <property type="match status" value="1"/>
</dbReference>
<dbReference type="Proteomes" id="UP001629113">
    <property type="component" value="Unassembled WGS sequence"/>
</dbReference>
<dbReference type="PANTHER" id="PTHR35895:SF1">
    <property type="entry name" value="LIPID-BINDING SERUM GLYCOPROTEIN C-TERMINAL DOMAIN-CONTAINING PROTEIN"/>
    <property type="match status" value="1"/>
</dbReference>
<reference evidence="3 4" key="1">
    <citation type="submission" date="2024-06" db="EMBL/GenBank/DDBJ databases">
        <title>Complete genome of Phlyctema vagabunda strain 19-DSS-EL-015.</title>
        <authorList>
            <person name="Fiorenzani C."/>
        </authorList>
    </citation>
    <scope>NUCLEOTIDE SEQUENCE [LARGE SCALE GENOMIC DNA]</scope>
    <source>
        <strain evidence="3 4">19-DSS-EL-015</strain>
    </source>
</reference>
<evidence type="ECO:0000256" key="1">
    <source>
        <dbReference type="SAM" id="MobiDB-lite"/>
    </source>
</evidence>
<feature type="region of interest" description="Disordered" evidence="1">
    <location>
        <begin position="1"/>
        <end position="22"/>
    </location>
</feature>
<evidence type="ECO:0000313" key="4">
    <source>
        <dbReference type="Proteomes" id="UP001629113"/>
    </source>
</evidence>
<dbReference type="EMBL" id="JBFCZG010000010">
    <property type="protein sequence ID" value="KAL3417550.1"/>
    <property type="molecule type" value="Genomic_DNA"/>
</dbReference>
<comment type="caution">
    <text evidence="3">The sequence shown here is derived from an EMBL/GenBank/DDBJ whole genome shotgun (WGS) entry which is preliminary data.</text>
</comment>
<accession>A0ABR4P2M5</accession>
<keyword evidence="2" id="KW-0472">Membrane</keyword>
<protein>
    <submittedName>
        <fullName evidence="3">Uncharacterized protein</fullName>
    </submittedName>
</protein>
<keyword evidence="2" id="KW-0812">Transmembrane</keyword>
<name>A0ABR4P2M5_9HELO</name>
<organism evidence="3 4">
    <name type="scientific">Phlyctema vagabunda</name>
    <dbReference type="NCBI Taxonomy" id="108571"/>
    <lineage>
        <taxon>Eukaryota</taxon>
        <taxon>Fungi</taxon>
        <taxon>Dikarya</taxon>
        <taxon>Ascomycota</taxon>
        <taxon>Pezizomycotina</taxon>
        <taxon>Leotiomycetes</taxon>
        <taxon>Helotiales</taxon>
        <taxon>Dermateaceae</taxon>
        <taxon>Phlyctema</taxon>
    </lineage>
</organism>
<dbReference type="InterPro" id="IPR046368">
    <property type="entry name" value="Tag1"/>
</dbReference>
<proteinExistence type="predicted"/>
<dbReference type="PANTHER" id="PTHR35895">
    <property type="entry name" value="CHROMOSOME 16, WHOLE GENOME SHOTGUN SEQUENCE"/>
    <property type="match status" value="1"/>
</dbReference>